<feature type="compositionally biased region" description="Polar residues" evidence="1">
    <location>
        <begin position="234"/>
        <end position="244"/>
    </location>
</feature>
<dbReference type="SUPFAM" id="SSF56672">
    <property type="entry name" value="DNA/RNA polymerases"/>
    <property type="match status" value="1"/>
</dbReference>
<dbReference type="CDD" id="cd09272">
    <property type="entry name" value="RNase_HI_RT_Ty1"/>
    <property type="match status" value="1"/>
</dbReference>
<keyword evidence="5" id="KW-1185">Reference proteome</keyword>
<dbReference type="EnsemblPlants" id="TuG1812S0002530800.01.T01">
    <property type="protein sequence ID" value="TuG1812S0002530800.01.T01.s_cds20435"/>
    <property type="gene ID" value="TuG1812S0002530800.01"/>
</dbReference>
<accession>A0A8R7VI86</accession>
<evidence type="ECO:0000259" key="3">
    <source>
        <dbReference type="Pfam" id="PF25597"/>
    </source>
</evidence>
<dbReference type="InterPro" id="IPR013103">
    <property type="entry name" value="RVT_2"/>
</dbReference>
<protein>
    <recommendedName>
        <fullName evidence="6">Retrovirus-related Pol polyprotein from transposon TNT 1-94</fullName>
    </recommendedName>
</protein>
<dbReference type="Pfam" id="PF25597">
    <property type="entry name" value="SH3_retrovirus"/>
    <property type="match status" value="1"/>
</dbReference>
<dbReference type="Proteomes" id="UP000015106">
    <property type="component" value="Unassembled WGS sequence"/>
</dbReference>
<evidence type="ECO:0000313" key="5">
    <source>
        <dbReference type="Proteomes" id="UP000015106"/>
    </source>
</evidence>
<feature type="domain" description="Reverse transcriptase Ty1/copia-type" evidence="2">
    <location>
        <begin position="328"/>
        <end position="571"/>
    </location>
</feature>
<feature type="region of interest" description="Disordered" evidence="1">
    <location>
        <begin position="156"/>
        <end position="268"/>
    </location>
</feature>
<evidence type="ECO:0008006" key="6">
    <source>
        <dbReference type="Google" id="ProtNLM"/>
    </source>
</evidence>
<proteinExistence type="predicted"/>
<feature type="compositionally biased region" description="Basic and acidic residues" evidence="1">
    <location>
        <begin position="196"/>
        <end position="206"/>
    </location>
</feature>
<reference evidence="4" key="2">
    <citation type="submission" date="2022-06" db="UniProtKB">
        <authorList>
            <consortium name="EnsemblPlants"/>
        </authorList>
    </citation>
    <scope>IDENTIFICATION</scope>
</reference>
<feature type="domain" description="Retroviral polymerase SH3-like" evidence="3">
    <location>
        <begin position="54"/>
        <end position="115"/>
    </location>
</feature>
<sequence>MFAMNVPKFLWSEAVMNAAYLMNMMPSRVLGYKTPIECLTGKTTYVVPPKVFGCTCFVKDYRPSVDKLDPRALKCIFVGYSSKQKGYKCWCPSERRMFVSMDVVFREHEPFYGEPTDLTDVFPDLFTNDMLDADCEIGGKDENDDAASKRMIIGIIPAETEQEPRKGEQFDTSNEALRWPRPNEERGIQVYTRRRRTEEEQMRVLEPDQQEQEQEQEQEADQQDDTQGQTNDTKSSSESGNIPSQYGDLDIPIAHRKQPRSNARKLPSKLDPYKVSNYVFYGTAGPSYESFIATLDSAEPLPWDWQEAKLNPKWRAAMLEEMAALDKNNTWVITPLPANKKVVGCKWVFTVKQTPDGKVERYKARLMAKGYSQTYGIDYDETFAPVAKMNTIRALVSISANNKWNLCQMDVKNAFLHGDLQEEVYMEIPPGFHSPETEGKVCNLRKSLYGLKQSPRAWFGRLRKEICCLGYRQSNVDHTLFFKHNHDRIAILVVYVDDIIITGSDEEEIRRLKKILSRTFEVKDLGHLHYFLGIEVSYGAQGIFLSQRKYMLDLLAETGMLECKPTTTPIEQNHRITSCVGDPVDRGQYQRLVGRLIYLSHTRPDIAYAVSIVSRYMHDPQSDHLNAVNRILRYLKGCPGKGILFSNCGHLTLEGYTDADWAGCLDDRRSTSGYCIFLGGNLIS</sequence>
<dbReference type="AlphaFoldDB" id="A0A8R7VI86"/>
<name>A0A8R7VI86_TRIUA</name>
<dbReference type="InterPro" id="IPR057670">
    <property type="entry name" value="SH3_retrovirus"/>
</dbReference>
<organism evidence="4 5">
    <name type="scientific">Triticum urartu</name>
    <name type="common">Red wild einkorn</name>
    <name type="synonym">Crithodium urartu</name>
    <dbReference type="NCBI Taxonomy" id="4572"/>
    <lineage>
        <taxon>Eukaryota</taxon>
        <taxon>Viridiplantae</taxon>
        <taxon>Streptophyta</taxon>
        <taxon>Embryophyta</taxon>
        <taxon>Tracheophyta</taxon>
        <taxon>Spermatophyta</taxon>
        <taxon>Magnoliopsida</taxon>
        <taxon>Liliopsida</taxon>
        <taxon>Poales</taxon>
        <taxon>Poaceae</taxon>
        <taxon>BOP clade</taxon>
        <taxon>Pooideae</taxon>
        <taxon>Triticodae</taxon>
        <taxon>Triticeae</taxon>
        <taxon>Triticinae</taxon>
        <taxon>Triticum</taxon>
    </lineage>
</organism>
<feature type="compositionally biased region" description="Basic residues" evidence="1">
    <location>
        <begin position="254"/>
        <end position="267"/>
    </location>
</feature>
<dbReference type="Gramene" id="TuG1812S0002530800.01.T01">
    <property type="protein sequence ID" value="TuG1812S0002530800.01.T01.s_cds20435"/>
    <property type="gene ID" value="TuG1812S0002530800.01"/>
</dbReference>
<feature type="compositionally biased region" description="Acidic residues" evidence="1">
    <location>
        <begin position="208"/>
        <end position="224"/>
    </location>
</feature>
<reference evidence="5" key="1">
    <citation type="journal article" date="2013" name="Nature">
        <title>Draft genome of the wheat A-genome progenitor Triticum urartu.</title>
        <authorList>
            <person name="Ling H.Q."/>
            <person name="Zhao S."/>
            <person name="Liu D."/>
            <person name="Wang J."/>
            <person name="Sun H."/>
            <person name="Zhang C."/>
            <person name="Fan H."/>
            <person name="Li D."/>
            <person name="Dong L."/>
            <person name="Tao Y."/>
            <person name="Gao C."/>
            <person name="Wu H."/>
            <person name="Li Y."/>
            <person name="Cui Y."/>
            <person name="Guo X."/>
            <person name="Zheng S."/>
            <person name="Wang B."/>
            <person name="Yu K."/>
            <person name="Liang Q."/>
            <person name="Yang W."/>
            <person name="Lou X."/>
            <person name="Chen J."/>
            <person name="Feng M."/>
            <person name="Jian J."/>
            <person name="Zhang X."/>
            <person name="Luo G."/>
            <person name="Jiang Y."/>
            <person name="Liu J."/>
            <person name="Wang Z."/>
            <person name="Sha Y."/>
            <person name="Zhang B."/>
            <person name="Wu H."/>
            <person name="Tang D."/>
            <person name="Shen Q."/>
            <person name="Xue P."/>
            <person name="Zou S."/>
            <person name="Wang X."/>
            <person name="Liu X."/>
            <person name="Wang F."/>
            <person name="Yang Y."/>
            <person name="An X."/>
            <person name="Dong Z."/>
            <person name="Zhang K."/>
            <person name="Zhang X."/>
            <person name="Luo M.C."/>
            <person name="Dvorak J."/>
            <person name="Tong Y."/>
            <person name="Wang J."/>
            <person name="Yang H."/>
            <person name="Li Z."/>
            <person name="Wang D."/>
            <person name="Zhang A."/>
            <person name="Wang J."/>
        </authorList>
    </citation>
    <scope>NUCLEOTIDE SEQUENCE</scope>
    <source>
        <strain evidence="5">cv. G1812</strain>
    </source>
</reference>
<dbReference type="Pfam" id="PF07727">
    <property type="entry name" value="RVT_2"/>
    <property type="match status" value="1"/>
</dbReference>
<dbReference type="PANTHER" id="PTHR11439">
    <property type="entry name" value="GAG-POL-RELATED RETROTRANSPOSON"/>
    <property type="match status" value="1"/>
</dbReference>
<dbReference type="PANTHER" id="PTHR11439:SF467">
    <property type="entry name" value="INTEGRASE CATALYTIC DOMAIN-CONTAINING PROTEIN"/>
    <property type="match status" value="1"/>
</dbReference>
<evidence type="ECO:0000259" key="2">
    <source>
        <dbReference type="Pfam" id="PF07727"/>
    </source>
</evidence>
<evidence type="ECO:0000256" key="1">
    <source>
        <dbReference type="SAM" id="MobiDB-lite"/>
    </source>
</evidence>
<dbReference type="InterPro" id="IPR043502">
    <property type="entry name" value="DNA/RNA_pol_sf"/>
</dbReference>
<evidence type="ECO:0000313" key="4">
    <source>
        <dbReference type="EnsemblPlants" id="TuG1812S0002530800.01.T01.s_cds20435"/>
    </source>
</evidence>